<dbReference type="GO" id="GO:0071513">
    <property type="term" value="C:phosphopantothenoylcysteine decarboxylase complex"/>
    <property type="evidence" value="ECO:0007669"/>
    <property type="project" value="TreeGrafter"/>
</dbReference>
<dbReference type="GO" id="GO:0004633">
    <property type="term" value="F:phosphopantothenoylcysteine decarboxylase activity"/>
    <property type="evidence" value="ECO:0007669"/>
    <property type="project" value="TreeGrafter"/>
</dbReference>
<evidence type="ECO:0000313" key="2">
    <source>
        <dbReference type="EMBL" id="QHI67922.1"/>
    </source>
</evidence>
<dbReference type="RefSeq" id="WP_160625956.1">
    <property type="nucleotide sequence ID" value="NZ_CP047593.1"/>
</dbReference>
<dbReference type="Gene3D" id="3.40.50.1950">
    <property type="entry name" value="Flavin prenyltransferase-like"/>
    <property type="match status" value="1"/>
</dbReference>
<dbReference type="AlphaFoldDB" id="A0A6P1M1E6"/>
<dbReference type="KEGG" id="taer:GT409_00160"/>
<dbReference type="Pfam" id="PF02441">
    <property type="entry name" value="Flavoprotein"/>
    <property type="match status" value="1"/>
</dbReference>
<dbReference type="SUPFAM" id="SSF52507">
    <property type="entry name" value="Homo-oligomeric flavin-containing Cys decarboxylases, HFCD"/>
    <property type="match status" value="1"/>
</dbReference>
<organism evidence="2 3">
    <name type="scientific">Tichowtungia aerotolerans</name>
    <dbReference type="NCBI Taxonomy" id="2697043"/>
    <lineage>
        <taxon>Bacteria</taxon>
        <taxon>Pseudomonadati</taxon>
        <taxon>Kiritimatiellota</taxon>
        <taxon>Tichowtungiia</taxon>
        <taxon>Tichowtungiales</taxon>
        <taxon>Tichowtungiaceae</taxon>
        <taxon>Tichowtungia</taxon>
    </lineage>
</organism>
<gene>
    <name evidence="2" type="ORF">GT409_00160</name>
</gene>
<reference evidence="2 3" key="1">
    <citation type="submission" date="2020-01" db="EMBL/GenBank/DDBJ databases">
        <title>Ponticoccus aerotolerans gen. nov., sp. nov., an anaerobic bacterium and proposal of Ponticoccusceae fam. nov., Ponticoccusles ord. nov. and Ponticoccuse classis nov. in the phylum Kiritimatiellaeota.</title>
        <authorList>
            <person name="Zhou L.Y."/>
            <person name="Du Z.J."/>
        </authorList>
    </citation>
    <scope>NUCLEOTIDE SEQUENCE [LARGE SCALE GENOMIC DNA]</scope>
    <source>
        <strain evidence="2 3">S-5007</strain>
    </source>
</reference>
<dbReference type="GO" id="GO:0015937">
    <property type="term" value="P:coenzyme A biosynthetic process"/>
    <property type="evidence" value="ECO:0007669"/>
    <property type="project" value="TreeGrafter"/>
</dbReference>
<name>A0A6P1M1E6_9BACT</name>
<dbReference type="Proteomes" id="UP000464954">
    <property type="component" value="Chromosome"/>
</dbReference>
<protein>
    <recommendedName>
        <fullName evidence="1">Flavoprotein domain-containing protein</fullName>
    </recommendedName>
</protein>
<dbReference type="EMBL" id="CP047593">
    <property type="protein sequence ID" value="QHI67922.1"/>
    <property type="molecule type" value="Genomic_DNA"/>
</dbReference>
<keyword evidence="3" id="KW-1185">Reference proteome</keyword>
<dbReference type="GO" id="GO:0010181">
    <property type="term" value="F:FMN binding"/>
    <property type="evidence" value="ECO:0007669"/>
    <property type="project" value="TreeGrafter"/>
</dbReference>
<evidence type="ECO:0000313" key="3">
    <source>
        <dbReference type="Proteomes" id="UP000464954"/>
    </source>
</evidence>
<feature type="domain" description="Flavoprotein" evidence="1">
    <location>
        <begin position="2"/>
        <end position="182"/>
    </location>
</feature>
<dbReference type="InterPro" id="IPR036551">
    <property type="entry name" value="Flavin_trans-like"/>
</dbReference>
<dbReference type="PANTHER" id="PTHR14359:SF6">
    <property type="entry name" value="PHOSPHOPANTOTHENOYLCYSTEINE DECARBOXYLASE"/>
    <property type="match status" value="1"/>
</dbReference>
<dbReference type="InterPro" id="IPR003382">
    <property type="entry name" value="Flavoprotein"/>
</dbReference>
<proteinExistence type="predicted"/>
<sequence>MKKILIGVTGGIAAYKAASVVSALKQAGHDVQVAMTPAACRFVTPLTFAALSQKEVRTELFPAHPSSEKGQLYPHLYPATEADLFAVLPATADIIGKFAYGFGDDIVSASALSLSADCPKLFCPAMNTQMWGNPVVQENVQRLEKRGWMRIGPAEGLMACGTTGAGRMAEPSTIIQTILQALA</sequence>
<accession>A0A6P1M1E6</accession>
<dbReference type="PANTHER" id="PTHR14359">
    <property type="entry name" value="HOMO-OLIGOMERIC FLAVIN CONTAINING CYS DECARBOXYLASE FAMILY"/>
    <property type="match status" value="1"/>
</dbReference>
<evidence type="ECO:0000259" key="1">
    <source>
        <dbReference type="Pfam" id="PF02441"/>
    </source>
</evidence>